<dbReference type="Pfam" id="PF00589">
    <property type="entry name" value="Phage_integrase"/>
    <property type="match status" value="1"/>
</dbReference>
<dbReference type="AlphaFoldDB" id="X1Q8G4"/>
<dbReference type="InterPro" id="IPR013762">
    <property type="entry name" value="Integrase-like_cat_sf"/>
</dbReference>
<dbReference type="EMBL" id="BARV01030281">
    <property type="protein sequence ID" value="GAI39539.1"/>
    <property type="molecule type" value="Genomic_DNA"/>
</dbReference>
<name>X1Q8G4_9ZZZZ</name>
<dbReference type="GO" id="GO:0006310">
    <property type="term" value="P:DNA recombination"/>
    <property type="evidence" value="ECO:0007669"/>
    <property type="project" value="UniProtKB-KW"/>
</dbReference>
<keyword evidence="1" id="KW-0233">DNA recombination</keyword>
<dbReference type="GO" id="GO:0003677">
    <property type="term" value="F:DNA binding"/>
    <property type="evidence" value="ECO:0007669"/>
    <property type="project" value="InterPro"/>
</dbReference>
<comment type="caution">
    <text evidence="3">The sequence shown here is derived from an EMBL/GenBank/DDBJ whole genome shotgun (WGS) entry which is preliminary data.</text>
</comment>
<dbReference type="InterPro" id="IPR050090">
    <property type="entry name" value="Tyrosine_recombinase_XerCD"/>
</dbReference>
<dbReference type="PROSITE" id="PS51898">
    <property type="entry name" value="TYR_RECOMBINASE"/>
    <property type="match status" value="1"/>
</dbReference>
<gene>
    <name evidence="3" type="ORF">S06H3_48115</name>
</gene>
<dbReference type="PANTHER" id="PTHR30349">
    <property type="entry name" value="PHAGE INTEGRASE-RELATED"/>
    <property type="match status" value="1"/>
</dbReference>
<dbReference type="SUPFAM" id="SSF56349">
    <property type="entry name" value="DNA breaking-rejoining enzymes"/>
    <property type="match status" value="1"/>
</dbReference>
<feature type="domain" description="Tyr recombinase" evidence="2">
    <location>
        <begin position="5"/>
        <end position="173"/>
    </location>
</feature>
<sequence length="210" mass="23646">PIKEKAMRIFADSELYSLFSLPLSPRDRALSTLLLDIGPRAAECANLVWEDMIPGYVILRGKTGARTVPISETTYRRLQALRNGSGQQHVFLGKRGPLTYEGIYKLVRHLCHQAGIDGKRCSPHTFRHTFSTMYAAAEGCDPKVLQDILGHKDFKTTLRYIQNNPIRMARNHQHCTPLKVLDRAAQGVLFDTSLAMKEAEAILAERESQQ</sequence>
<evidence type="ECO:0000259" key="2">
    <source>
        <dbReference type="PROSITE" id="PS51898"/>
    </source>
</evidence>
<evidence type="ECO:0000256" key="1">
    <source>
        <dbReference type="ARBA" id="ARBA00023172"/>
    </source>
</evidence>
<dbReference type="PANTHER" id="PTHR30349:SF64">
    <property type="entry name" value="PROPHAGE INTEGRASE INTD-RELATED"/>
    <property type="match status" value="1"/>
</dbReference>
<dbReference type="InterPro" id="IPR011010">
    <property type="entry name" value="DNA_brk_join_enz"/>
</dbReference>
<reference evidence="3" key="1">
    <citation type="journal article" date="2014" name="Front. Microbiol.">
        <title>High frequency of phylogenetically diverse reductive dehalogenase-homologous genes in deep subseafloor sedimentary metagenomes.</title>
        <authorList>
            <person name="Kawai M."/>
            <person name="Futagami T."/>
            <person name="Toyoda A."/>
            <person name="Takaki Y."/>
            <person name="Nishi S."/>
            <person name="Hori S."/>
            <person name="Arai W."/>
            <person name="Tsubouchi T."/>
            <person name="Morono Y."/>
            <person name="Uchiyama I."/>
            <person name="Ito T."/>
            <person name="Fujiyama A."/>
            <person name="Inagaki F."/>
            <person name="Takami H."/>
        </authorList>
    </citation>
    <scope>NUCLEOTIDE SEQUENCE</scope>
    <source>
        <strain evidence="3">Expedition CK06-06</strain>
    </source>
</reference>
<evidence type="ECO:0000313" key="3">
    <source>
        <dbReference type="EMBL" id="GAI39539.1"/>
    </source>
</evidence>
<accession>X1Q8G4</accession>
<dbReference type="GO" id="GO:0015074">
    <property type="term" value="P:DNA integration"/>
    <property type="evidence" value="ECO:0007669"/>
    <property type="project" value="InterPro"/>
</dbReference>
<proteinExistence type="predicted"/>
<feature type="non-terminal residue" evidence="3">
    <location>
        <position position="1"/>
    </location>
</feature>
<dbReference type="CDD" id="cd00397">
    <property type="entry name" value="DNA_BRE_C"/>
    <property type="match status" value="1"/>
</dbReference>
<protein>
    <recommendedName>
        <fullName evidence="2">Tyr recombinase domain-containing protein</fullName>
    </recommendedName>
</protein>
<dbReference type="InterPro" id="IPR002104">
    <property type="entry name" value="Integrase_catalytic"/>
</dbReference>
<dbReference type="Gene3D" id="1.10.443.10">
    <property type="entry name" value="Intergrase catalytic core"/>
    <property type="match status" value="1"/>
</dbReference>
<organism evidence="3">
    <name type="scientific">marine sediment metagenome</name>
    <dbReference type="NCBI Taxonomy" id="412755"/>
    <lineage>
        <taxon>unclassified sequences</taxon>
        <taxon>metagenomes</taxon>
        <taxon>ecological metagenomes</taxon>
    </lineage>
</organism>